<reference evidence="1 2" key="1">
    <citation type="submission" date="2014-06" db="EMBL/GenBank/DDBJ databases">
        <title>Evolutionary Origins and Diversification of the Mycorrhizal Mutualists.</title>
        <authorList>
            <consortium name="DOE Joint Genome Institute"/>
            <consortium name="Mycorrhizal Genomics Consortium"/>
            <person name="Kohler A."/>
            <person name="Kuo A."/>
            <person name="Nagy L.G."/>
            <person name="Floudas D."/>
            <person name="Copeland A."/>
            <person name="Barry K.W."/>
            <person name="Cichocki N."/>
            <person name="Veneault-Fourrey C."/>
            <person name="LaButti K."/>
            <person name="Lindquist E.A."/>
            <person name="Lipzen A."/>
            <person name="Lundell T."/>
            <person name="Morin E."/>
            <person name="Murat C."/>
            <person name="Riley R."/>
            <person name="Ohm R."/>
            <person name="Sun H."/>
            <person name="Tunlid A."/>
            <person name="Henrissat B."/>
            <person name="Grigoriev I.V."/>
            <person name="Hibbett D.S."/>
            <person name="Martin F."/>
        </authorList>
    </citation>
    <scope>NUCLEOTIDE SEQUENCE [LARGE SCALE GENOMIC DNA]</scope>
    <source>
        <strain evidence="1 2">SS14</strain>
    </source>
</reference>
<dbReference type="Pfam" id="PF12013">
    <property type="entry name" value="OrsD"/>
    <property type="match status" value="1"/>
</dbReference>
<sequence>MDLMHLKDKHNKQSILQEDVEHLKALWVEFKIVRNLKNVPRPPNGGPPLPGIKILSGIACRHCPHIAQEVSSMVTHWYGYHTEDRTAYVDEYVWCPVCLQVLSGSALRYFEVVLPPAAAAPPGDLLDMDNDQHGSKFPFHAIVNLAPILNEVPPLQKDTAVMDSPIRDETRHWRPLDDDSTLKKYAASLYHFLLEYLIALQALQEQGQFIEPSLATRLFAKVKYQIRRTILHQGIRTMSEHENNPLESVKAVAKQTIYIGTDTPFISIQYYQNDDGMNISYKGSTLSITHWRQGFSHALEQTEARLEALLCGLKVNLKMLKNYGDDWSDAQTPGYSWTKHSDLGKFKTILLQHYIRDIAALTHHICMLAYFPPGGNNHLAEHQDHKLINGTQPRIVFRHIWLAIHRNKTENRVVQLIIRPFEARLVHHLYGEEASLITKQFLWVQMGQRVTARTIGLWVKDFMKEYCCLEAGAREYRQLYVEICRVFVGSALDSFLDGEDVGDDDVGILQ</sequence>
<dbReference type="AlphaFoldDB" id="A0A0C9UL74"/>
<keyword evidence="2" id="KW-1185">Reference proteome</keyword>
<dbReference type="Proteomes" id="UP000054279">
    <property type="component" value="Unassembled WGS sequence"/>
</dbReference>
<gene>
    <name evidence="1" type="ORF">M422DRAFT_273009</name>
</gene>
<proteinExistence type="predicted"/>
<evidence type="ECO:0000313" key="2">
    <source>
        <dbReference type="Proteomes" id="UP000054279"/>
    </source>
</evidence>
<dbReference type="InterPro" id="IPR022698">
    <property type="entry name" value="OrsD"/>
</dbReference>
<dbReference type="EMBL" id="KN837390">
    <property type="protein sequence ID" value="KIJ25960.1"/>
    <property type="molecule type" value="Genomic_DNA"/>
</dbReference>
<evidence type="ECO:0000313" key="1">
    <source>
        <dbReference type="EMBL" id="KIJ25960.1"/>
    </source>
</evidence>
<protein>
    <submittedName>
        <fullName evidence="1">Unplaced genomic scaffold SPHSTscaffold_315, whole genome shotgun sequence</fullName>
    </submittedName>
</protein>
<organism evidence="1 2">
    <name type="scientific">Sphaerobolus stellatus (strain SS14)</name>
    <dbReference type="NCBI Taxonomy" id="990650"/>
    <lineage>
        <taxon>Eukaryota</taxon>
        <taxon>Fungi</taxon>
        <taxon>Dikarya</taxon>
        <taxon>Basidiomycota</taxon>
        <taxon>Agaricomycotina</taxon>
        <taxon>Agaricomycetes</taxon>
        <taxon>Phallomycetidae</taxon>
        <taxon>Geastrales</taxon>
        <taxon>Sphaerobolaceae</taxon>
        <taxon>Sphaerobolus</taxon>
    </lineage>
</organism>
<name>A0A0C9UL74_SPHS4</name>
<dbReference type="OrthoDB" id="2799352at2759"/>
<accession>A0A0C9UL74</accession>
<dbReference type="HOGENOM" id="CLU_534380_0_0_1"/>